<dbReference type="SUPFAM" id="SSF58014">
    <property type="entry name" value="Coiled-coil domain of nucleotide exchange factor GrpE"/>
    <property type="match status" value="1"/>
</dbReference>
<dbReference type="GO" id="GO:0006457">
    <property type="term" value="P:protein folding"/>
    <property type="evidence" value="ECO:0007669"/>
    <property type="project" value="InterPro"/>
</dbReference>
<keyword evidence="3 4" id="KW-0346">Stress response</keyword>
<dbReference type="AlphaFoldDB" id="A0A7K1FP52"/>
<dbReference type="GO" id="GO:0051087">
    <property type="term" value="F:protein-folding chaperone binding"/>
    <property type="evidence" value="ECO:0007669"/>
    <property type="project" value="InterPro"/>
</dbReference>
<name>A0A7K1FP52_9ACTN</name>
<feature type="region of interest" description="Disordered" evidence="6">
    <location>
        <begin position="1"/>
        <end position="47"/>
    </location>
</feature>
<dbReference type="EMBL" id="WLYK01000008">
    <property type="protein sequence ID" value="MTD15921.1"/>
    <property type="molecule type" value="Genomic_DNA"/>
</dbReference>
<evidence type="ECO:0000256" key="1">
    <source>
        <dbReference type="ARBA" id="ARBA00009054"/>
    </source>
</evidence>
<dbReference type="InterPro" id="IPR009012">
    <property type="entry name" value="GrpE_head"/>
</dbReference>
<dbReference type="PANTHER" id="PTHR21237">
    <property type="entry name" value="GRPE PROTEIN"/>
    <property type="match status" value="1"/>
</dbReference>
<evidence type="ECO:0000256" key="6">
    <source>
        <dbReference type="SAM" id="MobiDB-lite"/>
    </source>
</evidence>
<dbReference type="GO" id="GO:0042803">
    <property type="term" value="F:protein homodimerization activity"/>
    <property type="evidence" value="ECO:0007669"/>
    <property type="project" value="InterPro"/>
</dbReference>
<organism evidence="7 8">
    <name type="scientific">Nakamurella alba</name>
    <dbReference type="NCBI Taxonomy" id="2665158"/>
    <lineage>
        <taxon>Bacteria</taxon>
        <taxon>Bacillati</taxon>
        <taxon>Actinomycetota</taxon>
        <taxon>Actinomycetes</taxon>
        <taxon>Nakamurellales</taxon>
        <taxon>Nakamurellaceae</taxon>
        <taxon>Nakamurella</taxon>
    </lineage>
</organism>
<evidence type="ECO:0000256" key="4">
    <source>
        <dbReference type="RuleBase" id="RU000639"/>
    </source>
</evidence>
<dbReference type="CDD" id="cd00446">
    <property type="entry name" value="GrpE"/>
    <property type="match status" value="1"/>
</dbReference>
<proteinExistence type="inferred from homology"/>
<evidence type="ECO:0000313" key="8">
    <source>
        <dbReference type="Proteomes" id="UP000460221"/>
    </source>
</evidence>
<keyword evidence="8" id="KW-1185">Reference proteome</keyword>
<evidence type="ECO:0000256" key="2">
    <source>
        <dbReference type="ARBA" id="ARBA00023186"/>
    </source>
</evidence>
<comment type="subunit">
    <text evidence="3">Homodimer.</text>
</comment>
<comment type="similarity">
    <text evidence="1 3 5">Belongs to the GrpE family.</text>
</comment>
<dbReference type="Gene3D" id="3.90.20.20">
    <property type="match status" value="1"/>
</dbReference>
<dbReference type="Pfam" id="PF01025">
    <property type="entry name" value="GrpE"/>
    <property type="match status" value="1"/>
</dbReference>
<dbReference type="InterPro" id="IPR013805">
    <property type="entry name" value="GrpE_CC"/>
</dbReference>
<dbReference type="SUPFAM" id="SSF51064">
    <property type="entry name" value="Head domain of nucleotide exchange factor GrpE"/>
    <property type="match status" value="1"/>
</dbReference>
<evidence type="ECO:0000256" key="5">
    <source>
        <dbReference type="RuleBase" id="RU004478"/>
    </source>
</evidence>
<dbReference type="PROSITE" id="PS01071">
    <property type="entry name" value="GRPE"/>
    <property type="match status" value="1"/>
</dbReference>
<reference evidence="7 8" key="1">
    <citation type="submission" date="2019-11" db="EMBL/GenBank/DDBJ databases">
        <authorList>
            <person name="Jiang L.-Q."/>
        </authorList>
    </citation>
    <scope>NUCLEOTIDE SEQUENCE [LARGE SCALE GENOMIC DNA]</scope>
    <source>
        <strain evidence="7 8">YIM 132087</strain>
    </source>
</reference>
<sequence length="220" mass="23180">MSHPENHADEPRVVVNDKRRIDPETGGLRTPGAVPPGTNPADPAQAGQPITATVLDNPELTADLEAAKQEAAERTADLQRVSAEYANYRKRVDRDREVVAQAAKARVLTELLPVLDDVDRAAAHGDVTGAFKATADKLAETLQRLGLTGFGAKGDLFDPAQHEAVHFATSADVTEQTVTEVLRTGYLVGDKLVRPAVVVVTGPDPDAVPAESAAGDPAGE</sequence>
<comment type="function">
    <text evidence="3 4">Participates actively in the response to hyperosmotic and heat shock by preventing the aggregation of stress-denatured proteins, in association with DnaK and GrpE. It is the nucleotide exchange factor for DnaK and may function as a thermosensor. Unfolded proteins bind initially to DnaJ; upon interaction with the DnaJ-bound protein, DnaK hydrolyzes its bound ATP, resulting in the formation of a stable complex. GrpE releases ADP from DnaK; ATP binding to DnaK triggers the release of the substrate protein, thus completing the reaction cycle. Several rounds of ATP-dependent interactions between DnaJ, DnaK and GrpE are required for fully efficient folding.</text>
</comment>
<dbReference type="Gene3D" id="2.30.22.10">
    <property type="entry name" value="Head domain of nucleotide exchange factor GrpE"/>
    <property type="match status" value="1"/>
</dbReference>
<evidence type="ECO:0000256" key="3">
    <source>
        <dbReference type="HAMAP-Rule" id="MF_01151"/>
    </source>
</evidence>
<gene>
    <name evidence="3 7" type="primary">grpE</name>
    <name evidence="7" type="ORF">GIS00_18460</name>
</gene>
<dbReference type="NCBIfam" id="NF010761">
    <property type="entry name" value="PRK14164.1"/>
    <property type="match status" value="1"/>
</dbReference>
<keyword evidence="2 3" id="KW-0143">Chaperone</keyword>
<dbReference type="PANTHER" id="PTHR21237:SF23">
    <property type="entry name" value="GRPE PROTEIN HOMOLOG, MITOCHONDRIAL"/>
    <property type="match status" value="1"/>
</dbReference>
<comment type="caution">
    <text evidence="7">The sequence shown here is derived from an EMBL/GenBank/DDBJ whole genome shotgun (WGS) entry which is preliminary data.</text>
</comment>
<feature type="compositionally biased region" description="Basic and acidic residues" evidence="6">
    <location>
        <begin position="1"/>
        <end position="23"/>
    </location>
</feature>
<evidence type="ECO:0000313" key="7">
    <source>
        <dbReference type="EMBL" id="MTD15921.1"/>
    </source>
</evidence>
<dbReference type="RefSeq" id="WP_154769921.1">
    <property type="nucleotide sequence ID" value="NZ_WLYK01000008.1"/>
</dbReference>
<accession>A0A7K1FP52</accession>
<dbReference type="GO" id="GO:0000774">
    <property type="term" value="F:adenyl-nucleotide exchange factor activity"/>
    <property type="evidence" value="ECO:0007669"/>
    <property type="project" value="InterPro"/>
</dbReference>
<protein>
    <recommendedName>
        <fullName evidence="3 4">Protein GrpE</fullName>
    </recommendedName>
    <alternativeName>
        <fullName evidence="3">HSP-70 cofactor</fullName>
    </alternativeName>
</protein>
<dbReference type="Proteomes" id="UP000460221">
    <property type="component" value="Unassembled WGS sequence"/>
</dbReference>
<keyword evidence="3" id="KW-0963">Cytoplasm</keyword>
<dbReference type="PRINTS" id="PR00773">
    <property type="entry name" value="GRPEPROTEIN"/>
</dbReference>
<dbReference type="GO" id="GO:0051082">
    <property type="term" value="F:unfolded protein binding"/>
    <property type="evidence" value="ECO:0007669"/>
    <property type="project" value="TreeGrafter"/>
</dbReference>
<dbReference type="HAMAP" id="MF_01151">
    <property type="entry name" value="GrpE"/>
    <property type="match status" value="1"/>
</dbReference>
<comment type="subcellular location">
    <subcellularLocation>
        <location evidence="3">Cytoplasm</location>
    </subcellularLocation>
</comment>
<dbReference type="InterPro" id="IPR000740">
    <property type="entry name" value="GrpE"/>
</dbReference>
<dbReference type="GO" id="GO:0005737">
    <property type="term" value="C:cytoplasm"/>
    <property type="evidence" value="ECO:0007669"/>
    <property type="project" value="UniProtKB-SubCell"/>
</dbReference>